<dbReference type="Proteomes" id="UP001319861">
    <property type="component" value="Chromosome"/>
</dbReference>
<feature type="transmembrane region" description="Helical" evidence="1">
    <location>
        <begin position="418"/>
        <end position="441"/>
    </location>
</feature>
<feature type="transmembrane region" description="Helical" evidence="1">
    <location>
        <begin position="472"/>
        <end position="492"/>
    </location>
</feature>
<feature type="transmembrane region" description="Helical" evidence="1">
    <location>
        <begin position="614"/>
        <end position="634"/>
    </location>
</feature>
<dbReference type="RefSeq" id="WP_229230384.1">
    <property type="nucleotide sequence ID" value="NZ_AP024525.1"/>
</dbReference>
<feature type="transmembrane region" description="Helical" evidence="1">
    <location>
        <begin position="512"/>
        <end position="531"/>
    </location>
</feature>
<keyword evidence="1" id="KW-0812">Transmembrane</keyword>
<accession>A0ABM7PZH0</accession>
<evidence type="ECO:0000313" key="3">
    <source>
        <dbReference type="Proteomes" id="UP001319861"/>
    </source>
</evidence>
<dbReference type="EMBL" id="AP024525">
    <property type="protein sequence ID" value="BCT77704.1"/>
    <property type="molecule type" value="Genomic_DNA"/>
</dbReference>
<name>A0ABM7PZH0_SINCY</name>
<keyword evidence="1" id="KW-0472">Membrane</keyword>
<sequence length="908" mass="95612">MSEEPTILELRIHGVLNTPPSVMLHCAPDAVKPVEINGIAQCDSLAGFYERSPRNGGDRRIAVEAYSWGNLDQTTVNSGFLGKLGRAVVNVGWLLLVPFGLINAAYWSRPVRHRRGAAGGEPVDVAGEDGQDGQLRAGPGAGSVRLFALLMTLLYTTSFATASMDLFAVQCFPAVSTGGKVCPGIGGLISAPGPLAFLAEWNRGQRLAAMSTIPLLAVIALLLISVRGNSKYRKVVLHKAADVAAAGEGAPSPAARDDLPVLAAPRFWDRTFVTSATGLVHVGASLALLVVLLCSDALADSVPQECRTTSGWFSAPCYSSVIGKLPESGLQFAVVLVAGALLLLLGTVLVVVWSAELRFPRPAAPGADRDSPEGIHQGLRAWQRPAAVVYLGVCAAGFGLALVFVATQGDGGTQRTSFAGTSTTALVVLGLMTILALVACLTRSWVPAWVTFPLILTSTLGLLYWAAVGQGAGEYVALLFPIGAVVALAIIVPARRSGDYGQQSWAGAGPGVWLFLSLFGGAFLATALPIAAAQICRGGSLLGPPTPPPAFGAVGGVQFAFVIGATLLLLGILATSLSGSGSIPFPAVIPREAWMEADILRARRKMAIAHRSEPILGIAAIATWAAITLALLAAATRNASGGNGQAWLGHTAEFLADSISGAGVFVGIVGVLAEAIRGATTSSGRPIPVLWDLMCWMPRAAHPFGPACYSERTVPEIGDRVIEWLSRGREHRVILSAHSLGAVLAVSSLFDLHSRGYDGDVERRIQLLTYGVQLRSYFGRGFPELLGPHVLGVRALRMPALFAADPWGRQVLADSAAGQRLVPARSLLGLLGDQPNATGRRAWLSLWRRTDYLGFPLNSYGEEDEELGLDRYAEEISPGVYLACVADHGFYWLTEAYARARDTLVARS</sequence>
<dbReference type="SUPFAM" id="SSF53474">
    <property type="entry name" value="alpha/beta-Hydrolases"/>
    <property type="match status" value="1"/>
</dbReference>
<dbReference type="InterPro" id="IPR029058">
    <property type="entry name" value="AB_hydrolase_fold"/>
</dbReference>
<proteinExistence type="predicted"/>
<protein>
    <submittedName>
        <fullName evidence="2">Uncharacterized protein</fullName>
    </submittedName>
</protein>
<reference evidence="2 3" key="1">
    <citation type="journal article" date="2021" name="J. Biosci. Bioeng.">
        <title>Identification and characterization of a chc gene cluster responsible for the aromatization pathway of cyclohexanecarboxylate degradation in Sinomonas cyclohexanicum ATCC 51369.</title>
        <authorList>
            <person name="Yamamoto T."/>
            <person name="Hasegawa Y."/>
            <person name="Lau P.C.K."/>
            <person name="Iwaki H."/>
        </authorList>
    </citation>
    <scope>NUCLEOTIDE SEQUENCE [LARGE SCALE GENOMIC DNA]</scope>
    <source>
        <strain evidence="2 3">ATCC 51369</strain>
    </source>
</reference>
<keyword evidence="1" id="KW-1133">Transmembrane helix</keyword>
<feature type="transmembrane region" description="Helical" evidence="1">
    <location>
        <begin position="654"/>
        <end position="676"/>
    </location>
</feature>
<feature type="transmembrane region" description="Helical" evidence="1">
    <location>
        <begin position="207"/>
        <end position="226"/>
    </location>
</feature>
<evidence type="ECO:0000313" key="2">
    <source>
        <dbReference type="EMBL" id="BCT77704.1"/>
    </source>
</evidence>
<keyword evidence="3" id="KW-1185">Reference proteome</keyword>
<feature type="transmembrane region" description="Helical" evidence="1">
    <location>
        <begin position="387"/>
        <end position="406"/>
    </location>
</feature>
<feature type="transmembrane region" description="Helical" evidence="1">
    <location>
        <begin position="87"/>
        <end position="107"/>
    </location>
</feature>
<feature type="transmembrane region" description="Helical" evidence="1">
    <location>
        <begin position="330"/>
        <end position="353"/>
    </location>
</feature>
<gene>
    <name evidence="2" type="ORF">SCMU_35460</name>
</gene>
<organism evidence="2 3">
    <name type="scientific">Sinomonas cyclohexanicum</name>
    <name type="common">Corynebacterium cyclohexanicum</name>
    <dbReference type="NCBI Taxonomy" id="322009"/>
    <lineage>
        <taxon>Bacteria</taxon>
        <taxon>Bacillati</taxon>
        <taxon>Actinomycetota</taxon>
        <taxon>Actinomycetes</taxon>
        <taxon>Micrococcales</taxon>
        <taxon>Micrococcaceae</taxon>
        <taxon>Sinomonas</taxon>
    </lineage>
</organism>
<feature type="transmembrane region" description="Helical" evidence="1">
    <location>
        <begin position="551"/>
        <end position="574"/>
    </location>
</feature>
<feature type="transmembrane region" description="Helical" evidence="1">
    <location>
        <begin position="146"/>
        <end position="169"/>
    </location>
</feature>
<feature type="transmembrane region" description="Helical" evidence="1">
    <location>
        <begin position="272"/>
        <end position="293"/>
    </location>
</feature>
<evidence type="ECO:0000256" key="1">
    <source>
        <dbReference type="SAM" id="Phobius"/>
    </source>
</evidence>
<feature type="transmembrane region" description="Helical" evidence="1">
    <location>
        <begin position="448"/>
        <end position="466"/>
    </location>
</feature>